<dbReference type="CDD" id="cd06849">
    <property type="entry name" value="lipoyl_domain"/>
    <property type="match status" value="1"/>
</dbReference>
<dbReference type="PANTHER" id="PTHR43178:SF5">
    <property type="entry name" value="LIPOAMIDE ACYLTRANSFERASE COMPONENT OF BRANCHED-CHAIN ALPHA-KETO ACID DEHYDROGENASE COMPLEX, MITOCHONDRIAL"/>
    <property type="match status" value="1"/>
</dbReference>
<keyword evidence="2" id="KW-0808">Transferase</keyword>
<dbReference type="InterPro" id="IPR050743">
    <property type="entry name" value="2-oxoacid_DH_E2_comp"/>
</dbReference>
<keyword evidence="4" id="KW-0012">Acyltransferase</keyword>
<dbReference type="PROSITE" id="PS50968">
    <property type="entry name" value="BIOTINYL_LIPOYL"/>
    <property type="match status" value="1"/>
</dbReference>
<comment type="caution">
    <text evidence="6">The sequence shown here is derived from an EMBL/GenBank/DDBJ whole genome shotgun (WGS) entry which is preliminary data.</text>
</comment>
<feature type="domain" description="Lipoyl-binding" evidence="5">
    <location>
        <begin position="2"/>
        <end position="77"/>
    </location>
</feature>
<evidence type="ECO:0000313" key="7">
    <source>
        <dbReference type="Proteomes" id="UP000230025"/>
    </source>
</evidence>
<dbReference type="GO" id="GO:0031405">
    <property type="term" value="F:lipoic acid binding"/>
    <property type="evidence" value="ECO:0007669"/>
    <property type="project" value="TreeGrafter"/>
</dbReference>
<comment type="cofactor">
    <cofactor evidence="1">
        <name>(R)-lipoate</name>
        <dbReference type="ChEBI" id="CHEBI:83088"/>
    </cofactor>
</comment>
<dbReference type="Pfam" id="PF00364">
    <property type="entry name" value="Biotin_lipoyl"/>
    <property type="match status" value="1"/>
</dbReference>
<evidence type="ECO:0000256" key="1">
    <source>
        <dbReference type="ARBA" id="ARBA00001938"/>
    </source>
</evidence>
<dbReference type="Proteomes" id="UP000230025">
    <property type="component" value="Unassembled WGS sequence"/>
</dbReference>
<dbReference type="InterPro" id="IPR011053">
    <property type="entry name" value="Single_hybrid_motif"/>
</dbReference>
<sequence>MTIEVRLEKLGEGIEEAEVSFWHHKEGEVVEKGEDLVELTTEKASFNLPAPEKGNLSKIFFQVGEKVKVGETIATIETE</sequence>
<evidence type="ECO:0000256" key="2">
    <source>
        <dbReference type="ARBA" id="ARBA00022679"/>
    </source>
</evidence>
<reference evidence="7" key="1">
    <citation type="submission" date="2017-09" db="EMBL/GenBank/DDBJ databases">
        <title>Depth-based differentiation of microbial function through sediment-hosted aquifers and enrichment of novel symbionts in the deep terrestrial subsurface.</title>
        <authorList>
            <person name="Probst A.J."/>
            <person name="Ladd B."/>
            <person name="Jarett J.K."/>
            <person name="Geller-Mcgrath D.E."/>
            <person name="Sieber C.M.K."/>
            <person name="Emerson J.B."/>
            <person name="Anantharaman K."/>
            <person name="Thomas B.C."/>
            <person name="Malmstrom R."/>
            <person name="Stieglmeier M."/>
            <person name="Klingl A."/>
            <person name="Woyke T."/>
            <person name="Ryan C.M."/>
            <person name="Banfield J.F."/>
        </authorList>
    </citation>
    <scope>NUCLEOTIDE SEQUENCE [LARGE SCALE GENOMIC DNA]</scope>
</reference>
<organism evidence="6 7">
    <name type="scientific">bacterium (Candidatus Ratteibacteria) CG15_BIG_FIL_POST_REV_8_21_14_020_41_12</name>
    <dbReference type="NCBI Taxonomy" id="2014291"/>
    <lineage>
        <taxon>Bacteria</taxon>
        <taxon>Candidatus Ratteibacteria</taxon>
    </lineage>
</organism>
<dbReference type="Gene3D" id="2.40.50.100">
    <property type="match status" value="1"/>
</dbReference>
<accession>A0A2M7H089</accession>
<proteinExistence type="predicted"/>
<dbReference type="AlphaFoldDB" id="A0A2M7H089"/>
<evidence type="ECO:0000256" key="3">
    <source>
        <dbReference type="ARBA" id="ARBA00022823"/>
    </source>
</evidence>
<dbReference type="PANTHER" id="PTHR43178">
    <property type="entry name" value="DIHYDROLIPOAMIDE ACETYLTRANSFERASE COMPONENT OF PYRUVATE DEHYDROGENASE COMPLEX"/>
    <property type="match status" value="1"/>
</dbReference>
<dbReference type="InterPro" id="IPR000089">
    <property type="entry name" value="Biotin_lipoyl"/>
</dbReference>
<keyword evidence="3" id="KW-0450">Lipoyl</keyword>
<dbReference type="GO" id="GO:0005737">
    <property type="term" value="C:cytoplasm"/>
    <property type="evidence" value="ECO:0007669"/>
    <property type="project" value="TreeGrafter"/>
</dbReference>
<dbReference type="PROSITE" id="PS00189">
    <property type="entry name" value="LIPOYL"/>
    <property type="match status" value="1"/>
</dbReference>
<evidence type="ECO:0000256" key="4">
    <source>
        <dbReference type="ARBA" id="ARBA00023315"/>
    </source>
</evidence>
<dbReference type="GO" id="GO:0016407">
    <property type="term" value="F:acetyltransferase activity"/>
    <property type="evidence" value="ECO:0007669"/>
    <property type="project" value="TreeGrafter"/>
</dbReference>
<evidence type="ECO:0000313" key="6">
    <source>
        <dbReference type="EMBL" id="PIW34108.1"/>
    </source>
</evidence>
<evidence type="ECO:0000259" key="5">
    <source>
        <dbReference type="PROSITE" id="PS50968"/>
    </source>
</evidence>
<dbReference type="InterPro" id="IPR003016">
    <property type="entry name" value="2-oxoA_DH_lipoyl-BS"/>
</dbReference>
<gene>
    <name evidence="6" type="ORF">COW28_00995</name>
</gene>
<name>A0A2M7H089_9BACT</name>
<protein>
    <recommendedName>
        <fullName evidence="5">Lipoyl-binding domain-containing protein</fullName>
    </recommendedName>
</protein>
<dbReference type="EMBL" id="PFFY01000046">
    <property type="protein sequence ID" value="PIW34108.1"/>
    <property type="molecule type" value="Genomic_DNA"/>
</dbReference>
<dbReference type="SUPFAM" id="SSF51230">
    <property type="entry name" value="Single hybrid motif"/>
    <property type="match status" value="1"/>
</dbReference>